<name>A0A0D3JFA3_EMIH1</name>
<feature type="region of interest" description="Disordered" evidence="1">
    <location>
        <begin position="76"/>
        <end position="103"/>
    </location>
</feature>
<dbReference type="EnsemblProtists" id="EOD22188">
    <property type="protein sequence ID" value="EOD22188"/>
    <property type="gene ID" value="EMIHUDRAFT_435588"/>
</dbReference>
<dbReference type="Proteomes" id="UP000013827">
    <property type="component" value="Unassembled WGS sequence"/>
</dbReference>
<feature type="compositionally biased region" description="Low complexity" evidence="1">
    <location>
        <begin position="92"/>
        <end position="101"/>
    </location>
</feature>
<accession>A0A0D3JFA3</accession>
<evidence type="ECO:0000313" key="2">
    <source>
        <dbReference type="EnsemblProtists" id="EOD22188"/>
    </source>
</evidence>
<evidence type="ECO:0000313" key="3">
    <source>
        <dbReference type="Proteomes" id="UP000013827"/>
    </source>
</evidence>
<protein>
    <submittedName>
        <fullName evidence="2">Uncharacterized protein</fullName>
    </submittedName>
</protein>
<dbReference type="HOGENOM" id="CLU_1931486_0_0_1"/>
<organism evidence="2 3">
    <name type="scientific">Emiliania huxleyi (strain CCMP1516)</name>
    <dbReference type="NCBI Taxonomy" id="280463"/>
    <lineage>
        <taxon>Eukaryota</taxon>
        <taxon>Haptista</taxon>
        <taxon>Haptophyta</taxon>
        <taxon>Prymnesiophyceae</taxon>
        <taxon>Isochrysidales</taxon>
        <taxon>Noelaerhabdaceae</taxon>
        <taxon>Emiliania</taxon>
    </lineage>
</organism>
<dbReference type="PaxDb" id="2903-EOD22188"/>
<dbReference type="GeneID" id="17267735"/>
<proteinExistence type="predicted"/>
<evidence type="ECO:0000256" key="1">
    <source>
        <dbReference type="SAM" id="MobiDB-lite"/>
    </source>
</evidence>
<dbReference type="AlphaFoldDB" id="A0A0D3JFA3"/>
<dbReference type="RefSeq" id="XP_005774617.1">
    <property type="nucleotide sequence ID" value="XM_005774560.1"/>
</dbReference>
<reference evidence="3" key="1">
    <citation type="journal article" date="2013" name="Nature">
        <title>Pan genome of the phytoplankton Emiliania underpins its global distribution.</title>
        <authorList>
            <person name="Read B.A."/>
            <person name="Kegel J."/>
            <person name="Klute M.J."/>
            <person name="Kuo A."/>
            <person name="Lefebvre S.C."/>
            <person name="Maumus F."/>
            <person name="Mayer C."/>
            <person name="Miller J."/>
            <person name="Monier A."/>
            <person name="Salamov A."/>
            <person name="Young J."/>
            <person name="Aguilar M."/>
            <person name="Claverie J.M."/>
            <person name="Frickenhaus S."/>
            <person name="Gonzalez K."/>
            <person name="Herman E.K."/>
            <person name="Lin Y.C."/>
            <person name="Napier J."/>
            <person name="Ogata H."/>
            <person name="Sarno A.F."/>
            <person name="Shmutz J."/>
            <person name="Schroeder D."/>
            <person name="de Vargas C."/>
            <person name="Verret F."/>
            <person name="von Dassow P."/>
            <person name="Valentin K."/>
            <person name="Van de Peer Y."/>
            <person name="Wheeler G."/>
            <person name="Dacks J.B."/>
            <person name="Delwiche C.F."/>
            <person name="Dyhrman S.T."/>
            <person name="Glockner G."/>
            <person name="John U."/>
            <person name="Richards T."/>
            <person name="Worden A.Z."/>
            <person name="Zhang X."/>
            <person name="Grigoriev I.V."/>
            <person name="Allen A.E."/>
            <person name="Bidle K."/>
            <person name="Borodovsky M."/>
            <person name="Bowler C."/>
            <person name="Brownlee C."/>
            <person name="Cock J.M."/>
            <person name="Elias M."/>
            <person name="Gladyshev V.N."/>
            <person name="Groth M."/>
            <person name="Guda C."/>
            <person name="Hadaegh A."/>
            <person name="Iglesias-Rodriguez M.D."/>
            <person name="Jenkins J."/>
            <person name="Jones B.M."/>
            <person name="Lawson T."/>
            <person name="Leese F."/>
            <person name="Lindquist E."/>
            <person name="Lobanov A."/>
            <person name="Lomsadze A."/>
            <person name="Malik S.B."/>
            <person name="Marsh M.E."/>
            <person name="Mackinder L."/>
            <person name="Mock T."/>
            <person name="Mueller-Roeber B."/>
            <person name="Pagarete A."/>
            <person name="Parker M."/>
            <person name="Probert I."/>
            <person name="Quesneville H."/>
            <person name="Raines C."/>
            <person name="Rensing S.A."/>
            <person name="Riano-Pachon D.M."/>
            <person name="Richier S."/>
            <person name="Rokitta S."/>
            <person name="Shiraiwa Y."/>
            <person name="Soanes D.M."/>
            <person name="van der Giezen M."/>
            <person name="Wahlund T.M."/>
            <person name="Williams B."/>
            <person name="Wilson W."/>
            <person name="Wolfe G."/>
            <person name="Wurch L.L."/>
        </authorList>
    </citation>
    <scope>NUCLEOTIDE SEQUENCE</scope>
</reference>
<dbReference type="KEGG" id="ehx:EMIHUDRAFT_435588"/>
<sequence length="131" mass="13407">MAGGTERYLDFYASLRQELSLQLSPARSGSAAGGVAAGSGGCGAPLILSQYSPMPTSARFTGHTAPLACWGYASAPGEASTGPRSADFRVTSSSGGSSGVSDFASRGDVVVETASGKKFQRRKSGESFTRW</sequence>
<reference evidence="2" key="2">
    <citation type="submission" date="2024-10" db="UniProtKB">
        <authorList>
            <consortium name="EnsemblProtists"/>
        </authorList>
    </citation>
    <scope>IDENTIFICATION</scope>
</reference>
<keyword evidence="3" id="KW-1185">Reference proteome</keyword>